<evidence type="ECO:0000256" key="4">
    <source>
        <dbReference type="ARBA" id="ARBA00022729"/>
    </source>
</evidence>
<keyword evidence="3 8" id="KW-0479">Metal-binding</keyword>
<dbReference type="PANTHER" id="PTHR30600">
    <property type="entry name" value="CYTOCHROME C PEROXIDASE-RELATED"/>
    <property type="match status" value="1"/>
</dbReference>
<evidence type="ECO:0000256" key="3">
    <source>
        <dbReference type="ARBA" id="ARBA00022723"/>
    </source>
</evidence>
<evidence type="ECO:0000256" key="6">
    <source>
        <dbReference type="ARBA" id="ARBA00023002"/>
    </source>
</evidence>
<evidence type="ECO:0000256" key="5">
    <source>
        <dbReference type="ARBA" id="ARBA00022764"/>
    </source>
</evidence>
<organism evidence="11 12">
    <name type="scientific">Sulfurimonas diazotrophicus</name>
    <dbReference type="NCBI Taxonomy" id="3131939"/>
    <lineage>
        <taxon>Bacteria</taxon>
        <taxon>Pseudomonadati</taxon>
        <taxon>Campylobacterota</taxon>
        <taxon>Epsilonproteobacteria</taxon>
        <taxon>Campylobacterales</taxon>
        <taxon>Sulfurimonadaceae</taxon>
        <taxon>Sulfurimonas</taxon>
    </lineage>
</organism>
<feature type="chain" id="PRO_5045309730" evidence="9">
    <location>
        <begin position="19"/>
        <end position="341"/>
    </location>
</feature>
<gene>
    <name evidence="11" type="ORF">WCY31_01290</name>
</gene>
<evidence type="ECO:0000256" key="9">
    <source>
        <dbReference type="SAM" id="SignalP"/>
    </source>
</evidence>
<dbReference type="GO" id="GO:0004601">
    <property type="term" value="F:peroxidase activity"/>
    <property type="evidence" value="ECO:0007669"/>
    <property type="project" value="UniProtKB-KW"/>
</dbReference>
<evidence type="ECO:0000256" key="8">
    <source>
        <dbReference type="PROSITE-ProRule" id="PRU00433"/>
    </source>
</evidence>
<keyword evidence="5" id="KW-0574">Periplasm</keyword>
<dbReference type="Pfam" id="PF00034">
    <property type="entry name" value="Cytochrom_C"/>
    <property type="match status" value="1"/>
</dbReference>
<keyword evidence="12" id="KW-1185">Reference proteome</keyword>
<dbReference type="Gene3D" id="1.10.760.10">
    <property type="entry name" value="Cytochrome c-like domain"/>
    <property type="match status" value="2"/>
</dbReference>
<dbReference type="Proteomes" id="UP001447842">
    <property type="component" value="Chromosome"/>
</dbReference>
<proteinExistence type="predicted"/>
<dbReference type="InterPro" id="IPR009056">
    <property type="entry name" value="Cyt_c-like_dom"/>
</dbReference>
<dbReference type="InterPro" id="IPR036909">
    <property type="entry name" value="Cyt_c-like_dom_sf"/>
</dbReference>
<accession>A0ABZ3H9Z5</accession>
<evidence type="ECO:0000256" key="1">
    <source>
        <dbReference type="ARBA" id="ARBA00004418"/>
    </source>
</evidence>
<dbReference type="RefSeq" id="WP_345972847.1">
    <property type="nucleotide sequence ID" value="NZ_CP147920.1"/>
</dbReference>
<dbReference type="SUPFAM" id="SSF46626">
    <property type="entry name" value="Cytochrome c"/>
    <property type="match status" value="2"/>
</dbReference>
<evidence type="ECO:0000259" key="10">
    <source>
        <dbReference type="PROSITE" id="PS51007"/>
    </source>
</evidence>
<dbReference type="PANTHER" id="PTHR30600:SF7">
    <property type="entry name" value="CYTOCHROME C PEROXIDASE-RELATED"/>
    <property type="match status" value="1"/>
</dbReference>
<dbReference type="PROSITE" id="PS51007">
    <property type="entry name" value="CYTC"/>
    <property type="match status" value="2"/>
</dbReference>
<feature type="domain" description="Cytochrome c" evidence="10">
    <location>
        <begin position="54"/>
        <end position="187"/>
    </location>
</feature>
<protein>
    <submittedName>
        <fullName evidence="11">Cytochrome-c peroxidase</fullName>
    </submittedName>
</protein>
<sequence>MFKKIALTACVLASAASAETLADQAKAMGLAPIPKSTTELYKLIDNPKNPMNAQKVELGKQLFFDPRLSKSEIISCNTCHNLATGGVDGVPAAIGHNWAHNPHHLNSPSVYNAVFAEKQFWDGRSPDLEDQAQGPMQAAPEMAAKPEHVAAVVNSIPDYVAAFRHAYNDQKMVPTFKDIADVIASFERTLVTPSRFDEYLRGCDKALSKEEKAGLQTFIDKGCASCHTGVAVGGGMQPFPLMGKFKYMGVGDFKGDANGMVKVPTLRNVEETAPYFHNGTVWSLKEAIKIMGETQLGVKLTDAETESIETFLKALTGEKPVVEYPVLPARTAKTPLPDSGK</sequence>
<evidence type="ECO:0000313" key="11">
    <source>
        <dbReference type="EMBL" id="XAU15345.1"/>
    </source>
</evidence>
<evidence type="ECO:0000256" key="7">
    <source>
        <dbReference type="ARBA" id="ARBA00023004"/>
    </source>
</evidence>
<evidence type="ECO:0000256" key="2">
    <source>
        <dbReference type="ARBA" id="ARBA00022617"/>
    </source>
</evidence>
<keyword evidence="11" id="KW-0575">Peroxidase</keyword>
<name>A0ABZ3H9Z5_9BACT</name>
<feature type="domain" description="Cytochrome c" evidence="10">
    <location>
        <begin position="209"/>
        <end position="316"/>
    </location>
</feature>
<evidence type="ECO:0000313" key="12">
    <source>
        <dbReference type="Proteomes" id="UP001447842"/>
    </source>
</evidence>
<reference evidence="11 12" key="1">
    <citation type="submission" date="2024-03" db="EMBL/GenBank/DDBJ databases">
        <title>Sulfurimonas sp. HSL3-1.</title>
        <authorList>
            <person name="Wang S."/>
        </authorList>
    </citation>
    <scope>NUCLEOTIDE SEQUENCE [LARGE SCALE GENOMIC DNA]</scope>
    <source>
        <strain evidence="11 12">HSL3-1</strain>
    </source>
</reference>
<dbReference type="PIRSF" id="PIRSF000294">
    <property type="entry name" value="Cytochrome-c_peroxidase"/>
    <property type="match status" value="1"/>
</dbReference>
<feature type="signal peptide" evidence="9">
    <location>
        <begin position="1"/>
        <end position="18"/>
    </location>
</feature>
<keyword evidence="4 9" id="KW-0732">Signal</keyword>
<dbReference type="InterPro" id="IPR051395">
    <property type="entry name" value="Cytochrome_c_Peroxidase/MauG"/>
</dbReference>
<dbReference type="EMBL" id="CP147920">
    <property type="protein sequence ID" value="XAU15345.1"/>
    <property type="molecule type" value="Genomic_DNA"/>
</dbReference>
<keyword evidence="6" id="KW-0560">Oxidoreductase</keyword>
<dbReference type="InterPro" id="IPR026259">
    <property type="entry name" value="MauG/Cytc_peroxidase"/>
</dbReference>
<dbReference type="Pfam" id="PF03150">
    <property type="entry name" value="CCP_MauG"/>
    <property type="match status" value="1"/>
</dbReference>
<comment type="subcellular location">
    <subcellularLocation>
        <location evidence="1">Periplasm</location>
    </subcellularLocation>
</comment>
<keyword evidence="2 8" id="KW-0349">Heme</keyword>
<dbReference type="InterPro" id="IPR004852">
    <property type="entry name" value="Di-haem_cyt_c_peroxidsae"/>
</dbReference>
<keyword evidence="7 8" id="KW-0408">Iron</keyword>